<evidence type="ECO:0000313" key="1">
    <source>
        <dbReference type="EMBL" id="BAU84803.1"/>
    </source>
</evidence>
<dbReference type="AlphaFoldDB" id="A0A160P2U9"/>
<accession>A0A160P2U9</accession>
<evidence type="ECO:0000313" key="2">
    <source>
        <dbReference type="Proteomes" id="UP000217676"/>
    </source>
</evidence>
<sequence>MRLSSPFPFALPSLSRSLSRRALLPALAPFVAAVAVLTTGVSATAAAAEACGSIITAPLARPVPANDPCPSTDPVVCRIRVMPMDEKVEAQRIRMRYHQLLEDMHRTEADMRAAGATEEEVARELVDMRNQAKEITRAGMTPAEVRILEERNQAKYGNPLGPTADQLYAKYGSWELVSDAAMRTSYAVDRELSLEYRPCPV</sequence>
<keyword evidence="2" id="KW-1185">Reference proteome</keyword>
<dbReference type="PROSITE" id="PS51318">
    <property type="entry name" value="TAT"/>
    <property type="match status" value="1"/>
</dbReference>
<protein>
    <submittedName>
        <fullName evidence="1">Uncharacterized protein</fullName>
    </submittedName>
</protein>
<reference evidence="1 2" key="1">
    <citation type="journal article" date="2016" name="Genome Announc.">
        <title>Complete Genome Sequence of Thiostrepton-Producing Streptomyces laurentii ATCC 31255.</title>
        <authorList>
            <person name="Doi K."/>
            <person name="Fujino Y."/>
            <person name="Nagayoshi Y."/>
            <person name="Ohshima T."/>
            <person name="Ogata S."/>
        </authorList>
    </citation>
    <scope>NUCLEOTIDE SEQUENCE [LARGE SCALE GENOMIC DNA]</scope>
    <source>
        <strain evidence="1 2">ATCC 31255</strain>
    </source>
</reference>
<name>A0A160P2U9_STRLU</name>
<gene>
    <name evidence="1" type="ORF">SLA_3902</name>
</gene>
<proteinExistence type="predicted"/>
<dbReference type="InterPro" id="IPR006311">
    <property type="entry name" value="TAT_signal"/>
</dbReference>
<dbReference type="Proteomes" id="UP000217676">
    <property type="component" value="Chromosome"/>
</dbReference>
<organism evidence="1 2">
    <name type="scientific">Streptomyces laurentii</name>
    <dbReference type="NCBI Taxonomy" id="39478"/>
    <lineage>
        <taxon>Bacteria</taxon>
        <taxon>Bacillati</taxon>
        <taxon>Actinomycetota</taxon>
        <taxon>Actinomycetes</taxon>
        <taxon>Kitasatosporales</taxon>
        <taxon>Streptomycetaceae</taxon>
        <taxon>Streptomyces</taxon>
    </lineage>
</organism>
<dbReference type="EMBL" id="AP017424">
    <property type="protein sequence ID" value="BAU84803.1"/>
    <property type="molecule type" value="Genomic_DNA"/>
</dbReference>
<dbReference type="KEGG" id="slau:SLA_3902"/>